<keyword evidence="2" id="KW-0255">Endonuclease</keyword>
<dbReference type="GO" id="GO:0004519">
    <property type="term" value="F:endonuclease activity"/>
    <property type="evidence" value="ECO:0007669"/>
    <property type="project" value="UniProtKB-KW"/>
</dbReference>
<name>A0ABT0FGP0_9MICO</name>
<dbReference type="CDD" id="cd00085">
    <property type="entry name" value="HNHc"/>
    <property type="match status" value="1"/>
</dbReference>
<feature type="domain" description="DUF222" evidence="1">
    <location>
        <begin position="42"/>
        <end position="394"/>
    </location>
</feature>
<organism evidence="2 3">
    <name type="scientific">Microbacterium croceum</name>
    <dbReference type="NCBI Taxonomy" id="2851645"/>
    <lineage>
        <taxon>Bacteria</taxon>
        <taxon>Bacillati</taxon>
        <taxon>Actinomycetota</taxon>
        <taxon>Actinomycetes</taxon>
        <taxon>Micrococcales</taxon>
        <taxon>Microbacteriaceae</taxon>
        <taxon>Microbacterium</taxon>
    </lineage>
</organism>
<keyword evidence="3" id="KW-1185">Reference proteome</keyword>
<keyword evidence="2" id="KW-0540">Nuclease</keyword>
<protein>
    <submittedName>
        <fullName evidence="2">HNH endonuclease</fullName>
    </submittedName>
</protein>
<dbReference type="InterPro" id="IPR003615">
    <property type="entry name" value="HNH_nuc"/>
</dbReference>
<gene>
    <name evidence="2" type="ORF">KZC51_13925</name>
</gene>
<dbReference type="EMBL" id="JAHWXN010000001">
    <property type="protein sequence ID" value="MCK2037227.1"/>
    <property type="molecule type" value="Genomic_DNA"/>
</dbReference>
<dbReference type="RefSeq" id="WP_247630541.1">
    <property type="nucleotide sequence ID" value="NZ_JAHWXN010000001.1"/>
</dbReference>
<dbReference type="Proteomes" id="UP001300096">
    <property type="component" value="Unassembled WGS sequence"/>
</dbReference>
<proteinExistence type="predicted"/>
<dbReference type="Pfam" id="PF02720">
    <property type="entry name" value="DUF222"/>
    <property type="match status" value="1"/>
</dbReference>
<dbReference type="InterPro" id="IPR003870">
    <property type="entry name" value="DUF222"/>
</dbReference>
<evidence type="ECO:0000259" key="1">
    <source>
        <dbReference type="Pfam" id="PF02720"/>
    </source>
</evidence>
<evidence type="ECO:0000313" key="2">
    <source>
        <dbReference type="EMBL" id="MCK2037227.1"/>
    </source>
</evidence>
<sequence length="480" mass="53343">MSETTDPHHDPEERRRLLDEWLEVRRQIATLEAASAALLSERARIHDDDVTESPYHRDAIYRSMIAEYSAAGHVSKGSIEFAFADAQALNDYFPAVREAFTRGAITAAHVREIARAGALVSEAVRNGRVDATTLALFETAVLVVAEEDSPARTRAHARQVAAALVGESIRDRHARAAEERCVQVRSLDDGLALLTAVLPEELAVAIQDRLTQLARQITRTRAERVPILDPLEPDAEDLIRPEDIALDDPSFAIFGESDTFTTDPLAGLTDPLDDPAHSDDVEHLPADTRTLDQIRADVFTDLLLASDPDEAHGSGLDNIQARIQVTVAATALAGIDDRMAELDGHGPLHPDIARELAGRNTGWSRLFLDAEGMVTEADTYTPTEGMRRFLRARDQHCRFPGCRMPVHRCEIDHNHDHARGGRTRLDNLSHFCTGHHALKHPDIDERHRWSAHARSDGSIVWISPLGNEYQDRQPRRVMFV</sequence>
<reference evidence="2 3" key="1">
    <citation type="submission" date="2021-06" db="EMBL/GenBank/DDBJ databases">
        <title>Genome-based taxonomic framework of Microbacterium strains isolated from marine environment, the description of four new species and reclassification of four preexisting species.</title>
        <authorList>
            <person name="Lee S.D."/>
            <person name="Kim S.-M."/>
            <person name="Byeon Y.-S."/>
            <person name="Yang H.L."/>
            <person name="Kim I.S."/>
        </authorList>
    </citation>
    <scope>NUCLEOTIDE SEQUENCE [LARGE SCALE GENOMIC DNA]</scope>
    <source>
        <strain evidence="2 3">SSW1-49</strain>
    </source>
</reference>
<keyword evidence="2" id="KW-0378">Hydrolase</keyword>
<comment type="caution">
    <text evidence="2">The sequence shown here is derived from an EMBL/GenBank/DDBJ whole genome shotgun (WGS) entry which is preliminary data.</text>
</comment>
<accession>A0ABT0FGP0</accession>
<evidence type="ECO:0000313" key="3">
    <source>
        <dbReference type="Proteomes" id="UP001300096"/>
    </source>
</evidence>
<dbReference type="Gene3D" id="1.10.30.50">
    <property type="match status" value="1"/>
</dbReference>